<dbReference type="SUPFAM" id="SSF54695">
    <property type="entry name" value="POZ domain"/>
    <property type="match status" value="1"/>
</dbReference>
<dbReference type="SMART" id="SM00225">
    <property type="entry name" value="BTB"/>
    <property type="match status" value="1"/>
</dbReference>
<feature type="region of interest" description="Disordered" evidence="4">
    <location>
        <begin position="349"/>
        <end position="406"/>
    </location>
</feature>
<protein>
    <submittedName>
        <fullName evidence="6">Ankyrin repeat and BTB/POZ domain-containing protein 2</fullName>
    </submittedName>
</protein>
<dbReference type="EMBL" id="KQ981064">
    <property type="protein sequence ID" value="KYN09905.1"/>
    <property type="molecule type" value="Genomic_DNA"/>
</dbReference>
<dbReference type="InterPro" id="IPR036770">
    <property type="entry name" value="Ankyrin_rpt-contain_sf"/>
</dbReference>
<proteinExistence type="predicted"/>
<feature type="repeat" description="ANK" evidence="3">
    <location>
        <begin position="873"/>
        <end position="905"/>
    </location>
</feature>
<dbReference type="Pfam" id="PF00023">
    <property type="entry name" value="Ank"/>
    <property type="match status" value="1"/>
</dbReference>
<dbReference type="PROSITE" id="PS50297">
    <property type="entry name" value="ANK_REP_REGION"/>
    <property type="match status" value="1"/>
</dbReference>
<dbReference type="PROSITE" id="PS50088">
    <property type="entry name" value="ANK_REPEAT"/>
    <property type="match status" value="1"/>
</dbReference>
<dbReference type="PANTHER" id="PTHR46071:SF2">
    <property type="entry name" value="ANKYRIN REPEAT AND BTB_POZ DOMAIN-CONTAINING PROTEIN 2-LIKE PROTEIN"/>
    <property type="match status" value="1"/>
</dbReference>
<dbReference type="InterPro" id="IPR000210">
    <property type="entry name" value="BTB/POZ_dom"/>
</dbReference>
<evidence type="ECO:0000313" key="7">
    <source>
        <dbReference type="Proteomes" id="UP000078492"/>
    </source>
</evidence>
<evidence type="ECO:0000256" key="1">
    <source>
        <dbReference type="ARBA" id="ARBA00022737"/>
    </source>
</evidence>
<dbReference type="STRING" id="471704.A0A151ISP2"/>
<dbReference type="InterPro" id="IPR009072">
    <property type="entry name" value="Histone-fold"/>
</dbReference>
<dbReference type="Gene3D" id="1.25.40.20">
    <property type="entry name" value="Ankyrin repeat-containing domain"/>
    <property type="match status" value="1"/>
</dbReference>
<evidence type="ECO:0000256" key="4">
    <source>
        <dbReference type="SAM" id="MobiDB-lite"/>
    </source>
</evidence>
<evidence type="ECO:0000256" key="3">
    <source>
        <dbReference type="PROSITE-ProRule" id="PRU00023"/>
    </source>
</evidence>
<dbReference type="FunFam" id="3.30.710.10:FF:000030">
    <property type="entry name" value="Ankyrin repeat and BTB/POZ domain-containing protein BTBD11"/>
    <property type="match status" value="1"/>
</dbReference>
<dbReference type="SMART" id="SM00248">
    <property type="entry name" value="ANK"/>
    <property type="match status" value="4"/>
</dbReference>
<dbReference type="InterPro" id="IPR059008">
    <property type="entry name" value="ABTB2/3_histone"/>
</dbReference>
<dbReference type="InterPro" id="IPR002110">
    <property type="entry name" value="Ankyrin_rpt"/>
</dbReference>
<accession>A0A151ISP2</accession>
<feature type="compositionally biased region" description="Pro residues" evidence="4">
    <location>
        <begin position="133"/>
        <end position="143"/>
    </location>
</feature>
<feature type="region of interest" description="Disordered" evidence="4">
    <location>
        <begin position="297"/>
        <end position="318"/>
    </location>
</feature>
<dbReference type="CDD" id="cd22913">
    <property type="entry name" value="HFD_ABTB2-like"/>
    <property type="match status" value="1"/>
</dbReference>
<feature type="domain" description="BTB" evidence="5">
    <location>
        <begin position="1217"/>
        <end position="1278"/>
    </location>
</feature>
<dbReference type="CDD" id="cd18491">
    <property type="entry name" value="BACK_ABTB2_like"/>
    <property type="match status" value="1"/>
</dbReference>
<dbReference type="Pfam" id="PF12796">
    <property type="entry name" value="Ank_2"/>
    <property type="match status" value="1"/>
</dbReference>
<feature type="compositionally biased region" description="Basic residues" evidence="4">
    <location>
        <begin position="309"/>
        <end position="318"/>
    </location>
</feature>
<dbReference type="SUPFAM" id="SSF47113">
    <property type="entry name" value="Histone-fold"/>
    <property type="match status" value="1"/>
</dbReference>
<sequence length="1398" mass="155417">MPSTRRAQCTDDCRCVLCRELKGYKMSANGIEVQQQIGHEGTNFILRRAVPFLPKPPAREEWREIARYDDYERCATLEDRSRRGGGGVNGSPKPWTPNNDIGKTGKDVNHKTVIYFGDSNPRQKEDKARQQQPPVPPPPPLPLPEACAQVTSRCKEDPETSLPLALRSRNDETAEARPRDALERDNEREEDAGRHRDSAMENGDPKAAHEIVVNVSPSREDVLRIEEDESQLEDYWSLPGDTSGFKADWSFVQQWRLRGPGGGNSREIYCPSYSKDFTENSAKSGVHDMVHMIPERDTDTVAPTPTPQHPRHSQHHHLSLHELRALQELKSENSATLAVKDCRFLQRRPECTGNSSSDENRSSGHASMSDTGGHTSSSSPPHRHHRTHSPQQLNAVPEDDRLQVPWSGSGLEDIKLAIQQLTMRSHKSSSTYSSLSGSESSEPAVRRLMRHSSLETINTNVTSADEFVWVDSHNRLVELQQLPWTHHDVLRVLQNGRTREHMEQVSMETIPRLSYLLQRALVRIGRETQRLAKPIGLCSKHEVYSAFKIVLCPALADSCTKACLRAAAMFAVSGDQLKQSKASRSGLQLPVGRFLRWMSDVRLGRMIHEYAAIYLTAGIENLLEEILLQCVPTEPHTTLTATMLEHAIANSGDLWGLLQPYAHLNAGRTASGALAMPRWASVSSLNSSSSSRSGRDVAQSALEPSLLTTCVGSMSELIDLISKVAQAGRCPIPLTTRALYALFYYMRCSQLEHGERGSGIQELAYERAYVVLPPLVEWLRVAAAHAEHRHGLVMDQDDINQAARLLLPGVDCPVRPISSEEIAVCSKRIDDAEYVRLLTLDMAFKMLTSGRTDLIGQAMSLLPSTKINTVNDAGFTALMLACINGDESAVMALLDAGADLNIESPPPTTSSSGMCYTQTAFNAETQHWTALTYTALLGHCNIARILLERGAAVEGGAKLSEDKCTVTPLQAATASGNNEMVALLLAHGAQPFLSTLIKDSFSYSGSVQRGCYSAISVATAHGQRSCLHQLLSHPLNFSAKRGEKEILSLEEILAEGNAGNNSQQQTAEGRGARREGKEPVFNKIQTKALQEAMYHSAESNHLDITMELRGLKVGWTLHCWMHSLATAHEMRLDSVIDQLLQDFLQVCPDDYSTQFVQECLPLLFNIFRYSKKEGTTLLLADIFCTCFGWEPIKPIRDTTLSSGSRIDPKFVNNPELSDVQFRVEGRVFYGHKIVLVTSSPRFRNMLSSKLCEGNPPIVQINDIRYHIFQMVMEFLYHGGCATLEVNQSDVLELMAAANFFQLDGLLRYCEAQCSTMVDLDNIVSMYIHAKVYNAAQLLEYCQGFLLQNMVALLTYDDSVKRLLFAKKLPNHDVLAGLLLTLQSRIKARRSQQQNKIKA</sequence>
<dbReference type="CDD" id="cd18297">
    <property type="entry name" value="BTB_POZ_ABTB2-like"/>
    <property type="match status" value="1"/>
</dbReference>
<name>A0A151ISP2_9HYME</name>
<dbReference type="Gene3D" id="1.10.20.10">
    <property type="entry name" value="Histone, subunit A"/>
    <property type="match status" value="1"/>
</dbReference>
<dbReference type="PROSITE" id="PS50097">
    <property type="entry name" value="BTB"/>
    <property type="match status" value="1"/>
</dbReference>
<reference evidence="6 7" key="1">
    <citation type="submission" date="2015-09" db="EMBL/GenBank/DDBJ databases">
        <title>Trachymyrmex cornetzi WGS genome.</title>
        <authorList>
            <person name="Nygaard S."/>
            <person name="Hu H."/>
            <person name="Boomsma J."/>
            <person name="Zhang G."/>
        </authorList>
    </citation>
    <scope>NUCLEOTIDE SEQUENCE [LARGE SCALE GENOMIC DNA]</scope>
    <source>
        <strain evidence="6">Tcor2-1</strain>
        <tissue evidence="6">Whole body</tissue>
    </source>
</reference>
<dbReference type="InterPro" id="IPR011333">
    <property type="entry name" value="SKP1/BTB/POZ_sf"/>
</dbReference>
<feature type="compositionally biased region" description="Polar residues" evidence="4">
    <location>
        <begin position="1058"/>
        <end position="1067"/>
    </location>
</feature>
<keyword evidence="2 3" id="KW-0040">ANK repeat</keyword>
<organism evidence="6 7">
    <name type="scientific">Trachymyrmex cornetzi</name>
    <dbReference type="NCBI Taxonomy" id="471704"/>
    <lineage>
        <taxon>Eukaryota</taxon>
        <taxon>Metazoa</taxon>
        <taxon>Ecdysozoa</taxon>
        <taxon>Arthropoda</taxon>
        <taxon>Hexapoda</taxon>
        <taxon>Insecta</taxon>
        <taxon>Pterygota</taxon>
        <taxon>Neoptera</taxon>
        <taxon>Endopterygota</taxon>
        <taxon>Hymenoptera</taxon>
        <taxon>Apocrita</taxon>
        <taxon>Aculeata</taxon>
        <taxon>Formicoidea</taxon>
        <taxon>Formicidae</taxon>
        <taxon>Myrmicinae</taxon>
        <taxon>Trachymyrmex</taxon>
    </lineage>
</organism>
<gene>
    <name evidence="6" type="ORF">ALC57_18028</name>
</gene>
<dbReference type="Pfam" id="PF26281">
    <property type="entry name" value="Histone_ABTB"/>
    <property type="match status" value="1"/>
</dbReference>
<dbReference type="InterPro" id="IPR052089">
    <property type="entry name" value="Ankyrin-BTB/POZ_domain"/>
</dbReference>
<evidence type="ECO:0000259" key="5">
    <source>
        <dbReference type="PROSITE" id="PS50097"/>
    </source>
</evidence>
<dbReference type="SUPFAM" id="SSF48403">
    <property type="entry name" value="Ankyrin repeat"/>
    <property type="match status" value="1"/>
</dbReference>
<feature type="compositionally biased region" description="Polar residues" evidence="4">
    <location>
        <begin position="352"/>
        <end position="373"/>
    </location>
</feature>
<feature type="compositionally biased region" description="Basic and acidic residues" evidence="4">
    <location>
        <begin position="168"/>
        <end position="206"/>
    </location>
</feature>
<dbReference type="Pfam" id="PF00651">
    <property type="entry name" value="BTB"/>
    <property type="match status" value="1"/>
</dbReference>
<evidence type="ECO:0000256" key="2">
    <source>
        <dbReference type="ARBA" id="ARBA00023043"/>
    </source>
</evidence>
<evidence type="ECO:0000313" key="6">
    <source>
        <dbReference type="EMBL" id="KYN09905.1"/>
    </source>
</evidence>
<dbReference type="GO" id="GO:0046982">
    <property type="term" value="F:protein heterodimerization activity"/>
    <property type="evidence" value="ECO:0007669"/>
    <property type="project" value="InterPro"/>
</dbReference>
<dbReference type="Proteomes" id="UP000078492">
    <property type="component" value="Unassembled WGS sequence"/>
</dbReference>
<dbReference type="Gene3D" id="3.30.710.10">
    <property type="entry name" value="Potassium Channel Kv1.1, Chain A"/>
    <property type="match status" value="1"/>
</dbReference>
<feature type="region of interest" description="Disordered" evidence="4">
    <location>
        <begin position="1057"/>
        <end position="1077"/>
    </location>
</feature>
<keyword evidence="1" id="KW-0677">Repeat</keyword>
<dbReference type="PANTHER" id="PTHR46071">
    <property type="entry name" value="ANKYRIN REPEAT AND BTB/POZ DOMAIN-CONTAINING"/>
    <property type="match status" value="1"/>
</dbReference>
<feature type="region of interest" description="Disordered" evidence="4">
    <location>
        <begin position="79"/>
        <end position="206"/>
    </location>
</feature>
<keyword evidence="7" id="KW-1185">Reference proteome</keyword>